<keyword evidence="8 10" id="KW-0418">Kinase</keyword>
<evidence type="ECO:0000256" key="9">
    <source>
        <dbReference type="ARBA" id="ARBA00022840"/>
    </source>
</evidence>
<gene>
    <name evidence="12" type="ORF">K7432_004388</name>
</gene>
<protein>
    <recommendedName>
        <fullName evidence="4 10">Adenosine kinase</fullName>
        <shortName evidence="10">AK</shortName>
        <ecNumber evidence="4 10">2.7.1.20</ecNumber>
    </recommendedName>
    <alternativeName>
        <fullName evidence="10">Adenosine 5'-phosphotransferase</fullName>
    </alternativeName>
</protein>
<evidence type="ECO:0000256" key="7">
    <source>
        <dbReference type="ARBA" id="ARBA00022741"/>
    </source>
</evidence>
<keyword evidence="10" id="KW-0460">Magnesium</keyword>
<dbReference type="PANTHER" id="PTHR45769">
    <property type="entry name" value="ADENOSINE KINASE"/>
    <property type="match status" value="1"/>
</dbReference>
<dbReference type="Gene3D" id="3.30.1110.10">
    <property type="match status" value="1"/>
</dbReference>
<evidence type="ECO:0000256" key="3">
    <source>
        <dbReference type="ARBA" id="ARBA00010688"/>
    </source>
</evidence>
<dbReference type="Pfam" id="PF00294">
    <property type="entry name" value="PfkB"/>
    <property type="match status" value="1"/>
</dbReference>
<comment type="catalytic activity">
    <reaction evidence="10">
        <text>adenosine + ATP = AMP + ADP + H(+)</text>
        <dbReference type="Rhea" id="RHEA:20824"/>
        <dbReference type="ChEBI" id="CHEBI:15378"/>
        <dbReference type="ChEBI" id="CHEBI:16335"/>
        <dbReference type="ChEBI" id="CHEBI:30616"/>
        <dbReference type="ChEBI" id="CHEBI:456215"/>
        <dbReference type="ChEBI" id="CHEBI:456216"/>
        <dbReference type="EC" id="2.7.1.20"/>
    </reaction>
</comment>
<dbReference type="EC" id="2.7.1.20" evidence="4 10"/>
<dbReference type="InterPro" id="IPR011611">
    <property type="entry name" value="PfkB_dom"/>
</dbReference>
<comment type="pathway">
    <text evidence="2 10">Purine metabolism; AMP biosynthesis via salvage pathway; AMP from adenosine: step 1/1.</text>
</comment>
<reference evidence="12 13" key="1">
    <citation type="submission" date="2023-04" db="EMBL/GenBank/DDBJ databases">
        <title>Genome of Basidiobolus ranarum AG-B5.</title>
        <authorList>
            <person name="Stajich J.E."/>
            <person name="Carter-House D."/>
            <person name="Gryganskyi A."/>
        </authorList>
    </citation>
    <scope>NUCLEOTIDE SEQUENCE [LARGE SCALE GENOMIC DNA]</scope>
    <source>
        <strain evidence="12 13">AG-B5</strain>
    </source>
</reference>
<dbReference type="CDD" id="cd01168">
    <property type="entry name" value="adenosine_kinase"/>
    <property type="match status" value="1"/>
</dbReference>
<comment type="cofactor">
    <cofactor evidence="1 10">
        <name>Mg(2+)</name>
        <dbReference type="ChEBI" id="CHEBI:18420"/>
    </cofactor>
</comment>
<evidence type="ECO:0000256" key="8">
    <source>
        <dbReference type="ARBA" id="ARBA00022777"/>
    </source>
</evidence>
<feature type="domain" description="Carbohydrate kinase PfkB" evidence="11">
    <location>
        <begin position="75"/>
        <end position="362"/>
    </location>
</feature>
<dbReference type="EMBL" id="JASJQH010007026">
    <property type="protein sequence ID" value="KAK9720062.1"/>
    <property type="molecule type" value="Genomic_DNA"/>
</dbReference>
<evidence type="ECO:0000256" key="5">
    <source>
        <dbReference type="ARBA" id="ARBA00022679"/>
    </source>
</evidence>
<evidence type="ECO:0000256" key="6">
    <source>
        <dbReference type="ARBA" id="ARBA00022726"/>
    </source>
</evidence>
<comment type="caution">
    <text evidence="12">The sequence shown here is derived from an EMBL/GenBank/DDBJ whole genome shotgun (WGS) entry which is preliminary data.</text>
</comment>
<dbReference type="InterPro" id="IPR001805">
    <property type="entry name" value="Adenokinase"/>
</dbReference>
<keyword evidence="7 10" id="KW-0547">Nucleotide-binding</keyword>
<evidence type="ECO:0000256" key="1">
    <source>
        <dbReference type="ARBA" id="ARBA00001946"/>
    </source>
</evidence>
<accession>A0ABR2W4Q2</accession>
<comment type="similarity">
    <text evidence="3 10">Belongs to the carbohydrate kinase PfkB family.</text>
</comment>
<keyword evidence="5 10" id="KW-0808">Transferase</keyword>
<dbReference type="PANTHER" id="PTHR45769:SF3">
    <property type="entry name" value="ADENOSINE KINASE"/>
    <property type="match status" value="1"/>
</dbReference>
<dbReference type="PRINTS" id="PR00989">
    <property type="entry name" value="ADENOKINASE"/>
</dbReference>
<organism evidence="12 13">
    <name type="scientific">Basidiobolus ranarum</name>
    <dbReference type="NCBI Taxonomy" id="34480"/>
    <lineage>
        <taxon>Eukaryota</taxon>
        <taxon>Fungi</taxon>
        <taxon>Fungi incertae sedis</taxon>
        <taxon>Zoopagomycota</taxon>
        <taxon>Entomophthoromycotina</taxon>
        <taxon>Basidiobolomycetes</taxon>
        <taxon>Basidiobolales</taxon>
        <taxon>Basidiobolaceae</taxon>
        <taxon>Basidiobolus</taxon>
    </lineage>
</organism>
<evidence type="ECO:0000313" key="12">
    <source>
        <dbReference type="EMBL" id="KAK9720062.1"/>
    </source>
</evidence>
<evidence type="ECO:0000259" key="11">
    <source>
        <dbReference type="Pfam" id="PF00294"/>
    </source>
</evidence>
<dbReference type="Proteomes" id="UP001479436">
    <property type="component" value="Unassembled WGS sequence"/>
</dbReference>
<dbReference type="Gene3D" id="3.40.1190.20">
    <property type="match status" value="1"/>
</dbReference>
<proteinExistence type="inferred from homology"/>
<evidence type="ECO:0000313" key="13">
    <source>
        <dbReference type="Proteomes" id="UP001479436"/>
    </source>
</evidence>
<keyword evidence="9 10" id="KW-0067">ATP-binding</keyword>
<dbReference type="SUPFAM" id="SSF53613">
    <property type="entry name" value="Ribokinase-like"/>
    <property type="match status" value="1"/>
</dbReference>
<evidence type="ECO:0000256" key="10">
    <source>
        <dbReference type="RuleBase" id="RU368116"/>
    </source>
</evidence>
<sequence length="371" mass="40679">MQSNNPNDISGKGALIGMCNPLIDIIATIEQDFLQKYNLKANDAILAEEKHLPMLVLTLHVVIPLRKILTFFFSYDEMIEKFDVEYAAGGAGQNSLRGAQRILPPNSTIFIGCASDDKYGRELKKAATADGLEVAYCIDETTPTGTCATLISGHDRSLVTNLAAANNYKFEHLKSPEIWAKVEAAKIFYITGYFITVSTQSILEVAKHAAEQNKIFCMNISAPFIPQFFTKDFQSISPYWDVLFGNESEAEAFSDAIELGTKDLKKIALHIAQLPKANTSRPRMVIITHGPKETIVAINDEIRTFAVPPVPVEEIVDCNGAGDAFVGGFLGQYILGKPLEKCIDAGHWLAGQVIRKSGAVYPEGDLSKMLN</sequence>
<evidence type="ECO:0000256" key="2">
    <source>
        <dbReference type="ARBA" id="ARBA00004801"/>
    </source>
</evidence>
<keyword evidence="13" id="KW-1185">Reference proteome</keyword>
<keyword evidence="6 10" id="KW-0660">Purine salvage</keyword>
<comment type="function">
    <text evidence="10">ATP dependent phosphorylation of adenosine and other related nucleoside analogs to monophosphate derivatives.</text>
</comment>
<dbReference type="InterPro" id="IPR029056">
    <property type="entry name" value="Ribokinase-like"/>
</dbReference>
<name>A0ABR2W4Q2_9FUNG</name>
<evidence type="ECO:0000256" key="4">
    <source>
        <dbReference type="ARBA" id="ARBA00012119"/>
    </source>
</evidence>